<evidence type="ECO:0000313" key="2">
    <source>
        <dbReference type="Proteomes" id="UP000094960"/>
    </source>
</evidence>
<name>A0A1D7YME2_9ACTN</name>
<dbReference type="EMBL" id="CP017248">
    <property type="protein sequence ID" value="AOR36721.1"/>
    <property type="molecule type" value="Genomic_DNA"/>
</dbReference>
<evidence type="ECO:0000313" key="1">
    <source>
        <dbReference type="EMBL" id="AOR36721.1"/>
    </source>
</evidence>
<gene>
    <name evidence="1" type="ORF">BFF78_41785</name>
</gene>
<organism evidence="1 2">
    <name type="scientific">Streptomyces fodineus</name>
    <dbReference type="NCBI Taxonomy" id="1904616"/>
    <lineage>
        <taxon>Bacteria</taxon>
        <taxon>Bacillati</taxon>
        <taxon>Actinomycetota</taxon>
        <taxon>Actinomycetes</taxon>
        <taxon>Kitasatosporales</taxon>
        <taxon>Streptomycetaceae</taxon>
        <taxon>Streptomyces</taxon>
    </lineage>
</organism>
<dbReference type="Proteomes" id="UP000094960">
    <property type="component" value="Chromosome"/>
</dbReference>
<dbReference type="RefSeq" id="WP_069783230.1">
    <property type="nucleotide sequence ID" value="NZ_CP017248.1"/>
</dbReference>
<sequence length="70" mass="7803">MGALLWLLFPLFAGVTASAWARYTGRRRPSPPDRNTWEDLDRYQQLRTVLSASEHCGATVAPGAIGRYLP</sequence>
<reference evidence="2" key="1">
    <citation type="submission" date="2016-09" db="EMBL/GenBank/DDBJ databases">
        <title>Streptomyces puniciscabiei strain:TW1S1 Genome sequencing and assembly.</title>
        <authorList>
            <person name="Kim M.-K."/>
            <person name="Kim S.B."/>
        </authorList>
    </citation>
    <scope>NUCLEOTIDE SEQUENCE [LARGE SCALE GENOMIC DNA]</scope>
    <source>
        <strain evidence="2">TW1S1</strain>
    </source>
</reference>
<proteinExistence type="predicted"/>
<dbReference type="KEGG" id="spun:BFF78_41785"/>
<protein>
    <submittedName>
        <fullName evidence="1">Uncharacterized protein</fullName>
    </submittedName>
</protein>
<dbReference type="AlphaFoldDB" id="A0A1D7YME2"/>
<keyword evidence="2" id="KW-1185">Reference proteome</keyword>
<accession>A0A1D7YME2</accession>